<evidence type="ECO:0000256" key="5">
    <source>
        <dbReference type="SAM" id="Phobius"/>
    </source>
</evidence>
<reference evidence="7 8" key="1">
    <citation type="submission" date="2020-05" db="EMBL/GenBank/DDBJ databases">
        <title>Gimesia benthica sp. nov., a novel planctomycete isolated from a deep-sea water sample of the Northwest Indian Ocean.</title>
        <authorList>
            <person name="Wang J."/>
            <person name="Ruan C."/>
            <person name="Song L."/>
            <person name="Zhu Y."/>
            <person name="Li A."/>
            <person name="Zheng X."/>
            <person name="Wang L."/>
            <person name="Lu Z."/>
            <person name="Huang Y."/>
            <person name="Du W."/>
            <person name="Zhou Y."/>
            <person name="Huang L."/>
            <person name="Dai X."/>
        </authorList>
    </citation>
    <scope>NUCLEOTIDE SEQUENCE [LARGE SCALE GENOMIC DNA]</scope>
    <source>
        <strain evidence="7 8">YYQ-30</strain>
    </source>
</reference>
<dbReference type="GO" id="GO:0005262">
    <property type="term" value="F:calcium channel activity"/>
    <property type="evidence" value="ECO:0007669"/>
    <property type="project" value="TreeGrafter"/>
</dbReference>
<keyword evidence="8" id="KW-1185">Reference proteome</keyword>
<sequence>MVTVLTLLAGFALLIAGGEFLVRGSVQVATRLGVSPLVIGLTLVGFGTSTPELVISVQAALSDAPGIAYGNIVGSNIANILLIAGVAALISPMAIASTALRRDGAVMVAVAALFAMLSLAMPLGRLVGAAFLAMLMAYVYLAFRQERRAPAADHTADHGAVYDKSLALQEADPALAPPHPPARSLGWSAAIALGGLVLVVLGGRLLVSGAVTLARDFGISETVIGLTIVAVGTSMPEFVTSVVAGLRRQGDVAFGNIVGSNIYNILGIGGATALIAPGAVPVEIVRFDNLVMIGVSLALVAFAWTGLRISRREGAALLAGYGIYLFVLWP</sequence>
<dbReference type="PANTHER" id="PTHR10846:SF8">
    <property type="entry name" value="INNER MEMBRANE PROTEIN YRBG"/>
    <property type="match status" value="1"/>
</dbReference>
<dbReference type="Gene3D" id="1.20.1420.30">
    <property type="entry name" value="NCX, central ion-binding region"/>
    <property type="match status" value="2"/>
</dbReference>
<feature type="transmembrane region" description="Helical" evidence="5">
    <location>
        <begin position="185"/>
        <end position="203"/>
    </location>
</feature>
<dbReference type="Pfam" id="PF01699">
    <property type="entry name" value="Na_Ca_ex"/>
    <property type="match status" value="2"/>
</dbReference>
<gene>
    <name evidence="7" type="ORF">HMH01_17175</name>
</gene>
<evidence type="ECO:0000259" key="6">
    <source>
        <dbReference type="Pfam" id="PF01699"/>
    </source>
</evidence>
<dbReference type="AlphaFoldDB" id="A0A849L7T8"/>
<dbReference type="GO" id="GO:0008273">
    <property type="term" value="F:calcium, potassium:sodium antiporter activity"/>
    <property type="evidence" value="ECO:0007669"/>
    <property type="project" value="TreeGrafter"/>
</dbReference>
<dbReference type="GO" id="GO:0006874">
    <property type="term" value="P:intracellular calcium ion homeostasis"/>
    <property type="evidence" value="ECO:0007669"/>
    <property type="project" value="TreeGrafter"/>
</dbReference>
<keyword evidence="3 5" id="KW-1133">Transmembrane helix</keyword>
<evidence type="ECO:0000313" key="8">
    <source>
        <dbReference type="Proteomes" id="UP000572377"/>
    </source>
</evidence>
<comment type="caution">
    <text evidence="7">The sequence shown here is derived from an EMBL/GenBank/DDBJ whole genome shotgun (WGS) entry which is preliminary data.</text>
</comment>
<dbReference type="InterPro" id="IPR004837">
    <property type="entry name" value="NaCa_Exmemb"/>
</dbReference>
<feature type="domain" description="Sodium/calcium exchanger membrane region" evidence="6">
    <location>
        <begin position="188"/>
        <end position="328"/>
    </location>
</feature>
<dbReference type="GO" id="GO:0005886">
    <property type="term" value="C:plasma membrane"/>
    <property type="evidence" value="ECO:0007669"/>
    <property type="project" value="TreeGrafter"/>
</dbReference>
<feature type="transmembrane region" description="Helical" evidence="5">
    <location>
        <begin position="314"/>
        <end position="329"/>
    </location>
</feature>
<evidence type="ECO:0000256" key="4">
    <source>
        <dbReference type="ARBA" id="ARBA00023136"/>
    </source>
</evidence>
<feature type="domain" description="Sodium/calcium exchanger membrane region" evidence="6">
    <location>
        <begin position="4"/>
        <end position="143"/>
    </location>
</feature>
<dbReference type="EMBL" id="JABFBC010000007">
    <property type="protein sequence ID" value="NNU82172.1"/>
    <property type="molecule type" value="Genomic_DNA"/>
</dbReference>
<feature type="transmembrane region" description="Helical" evidence="5">
    <location>
        <begin position="104"/>
        <end position="120"/>
    </location>
</feature>
<dbReference type="RefSeq" id="WP_171327035.1">
    <property type="nucleotide sequence ID" value="NZ_JABFBC010000007.1"/>
</dbReference>
<dbReference type="Gene3D" id="6.10.280.80">
    <property type="entry name" value="NCX, peripheral helical region"/>
    <property type="match status" value="1"/>
</dbReference>
<dbReference type="Proteomes" id="UP000572377">
    <property type="component" value="Unassembled WGS sequence"/>
</dbReference>
<proteinExistence type="predicted"/>
<feature type="transmembrane region" description="Helical" evidence="5">
    <location>
        <begin position="290"/>
        <end position="307"/>
    </location>
</feature>
<keyword evidence="2 5" id="KW-0812">Transmembrane</keyword>
<dbReference type="InterPro" id="IPR004481">
    <property type="entry name" value="K/Na/Ca-exchanger"/>
</dbReference>
<name>A0A849L7T8_9RHOB</name>
<dbReference type="InterPro" id="IPR044880">
    <property type="entry name" value="NCX_ion-bd_dom_sf"/>
</dbReference>
<keyword evidence="4 5" id="KW-0472">Membrane</keyword>
<evidence type="ECO:0000313" key="7">
    <source>
        <dbReference type="EMBL" id="NNU82172.1"/>
    </source>
</evidence>
<dbReference type="PANTHER" id="PTHR10846">
    <property type="entry name" value="SODIUM/POTASSIUM/CALCIUM EXCHANGER"/>
    <property type="match status" value="1"/>
</dbReference>
<evidence type="ECO:0000256" key="1">
    <source>
        <dbReference type="ARBA" id="ARBA00004141"/>
    </source>
</evidence>
<protein>
    <submittedName>
        <fullName evidence="7">Calcium/sodium antiporter</fullName>
    </submittedName>
</protein>
<dbReference type="NCBIfam" id="TIGR00367">
    <property type="entry name" value="calcium/sodium antiporter"/>
    <property type="match status" value="1"/>
</dbReference>
<evidence type="ECO:0000256" key="3">
    <source>
        <dbReference type="ARBA" id="ARBA00022989"/>
    </source>
</evidence>
<evidence type="ECO:0000256" key="2">
    <source>
        <dbReference type="ARBA" id="ARBA00022692"/>
    </source>
</evidence>
<comment type="subcellular location">
    <subcellularLocation>
        <location evidence="1">Membrane</location>
        <topology evidence="1">Multi-pass membrane protein</topology>
    </subcellularLocation>
</comment>
<feature type="transmembrane region" description="Helical" evidence="5">
    <location>
        <begin position="126"/>
        <end position="143"/>
    </location>
</feature>
<feature type="transmembrane region" description="Helical" evidence="5">
    <location>
        <begin position="223"/>
        <end position="246"/>
    </location>
</feature>
<feature type="transmembrane region" description="Helical" evidence="5">
    <location>
        <begin position="258"/>
        <end position="278"/>
    </location>
</feature>
<accession>A0A849L7T8</accession>
<organism evidence="7 8">
    <name type="scientific">Halovulum dunhuangense</name>
    <dbReference type="NCBI Taxonomy" id="1505036"/>
    <lineage>
        <taxon>Bacteria</taxon>
        <taxon>Pseudomonadati</taxon>
        <taxon>Pseudomonadota</taxon>
        <taxon>Alphaproteobacteria</taxon>
        <taxon>Rhodobacterales</taxon>
        <taxon>Paracoccaceae</taxon>
        <taxon>Halovulum</taxon>
    </lineage>
</organism>
<feature type="transmembrane region" description="Helical" evidence="5">
    <location>
        <begin position="77"/>
        <end position="97"/>
    </location>
</feature>